<evidence type="ECO:0000256" key="1">
    <source>
        <dbReference type="ARBA" id="ARBA00002549"/>
    </source>
</evidence>
<dbReference type="VEuPathDB" id="VectorBase:PPAPM1_011129"/>
<reference evidence="3" key="1">
    <citation type="submission" date="2022-08" db="UniProtKB">
        <authorList>
            <consortium name="EnsemblMetazoa"/>
        </authorList>
    </citation>
    <scope>IDENTIFICATION</scope>
    <source>
        <strain evidence="3">Israel</strain>
    </source>
</reference>
<evidence type="ECO:0000313" key="4">
    <source>
        <dbReference type="Proteomes" id="UP000092462"/>
    </source>
</evidence>
<dbReference type="CDD" id="cd03419">
    <property type="entry name" value="GRX_GRXh_1_2_like"/>
    <property type="match status" value="1"/>
</dbReference>
<dbReference type="EMBL" id="AJVK01019121">
    <property type="status" value="NOT_ANNOTATED_CDS"/>
    <property type="molecule type" value="Genomic_DNA"/>
</dbReference>
<dbReference type="GO" id="GO:0005737">
    <property type="term" value="C:cytoplasm"/>
    <property type="evidence" value="ECO:0007669"/>
    <property type="project" value="TreeGrafter"/>
</dbReference>
<name>A0A1B0DQH4_PHLPP</name>
<dbReference type="AlphaFoldDB" id="A0A1B0DQH4"/>
<feature type="domain" description="Glutaredoxin" evidence="2">
    <location>
        <begin position="67"/>
        <end position="112"/>
    </location>
</feature>
<dbReference type="EnsemblMetazoa" id="PPAI010765-RA">
    <property type="protein sequence ID" value="PPAI010765-PA"/>
    <property type="gene ID" value="PPAI010765"/>
</dbReference>
<dbReference type="Pfam" id="PF00462">
    <property type="entry name" value="Glutaredoxin"/>
    <property type="match status" value="1"/>
</dbReference>
<proteinExistence type="predicted"/>
<organism evidence="3 4">
    <name type="scientific">Phlebotomus papatasi</name>
    <name type="common">Sandfly</name>
    <dbReference type="NCBI Taxonomy" id="29031"/>
    <lineage>
        <taxon>Eukaryota</taxon>
        <taxon>Metazoa</taxon>
        <taxon>Ecdysozoa</taxon>
        <taxon>Arthropoda</taxon>
        <taxon>Hexapoda</taxon>
        <taxon>Insecta</taxon>
        <taxon>Pterygota</taxon>
        <taxon>Neoptera</taxon>
        <taxon>Endopterygota</taxon>
        <taxon>Diptera</taxon>
        <taxon>Nematocera</taxon>
        <taxon>Psychodoidea</taxon>
        <taxon>Psychodidae</taxon>
        <taxon>Phlebotomus</taxon>
        <taxon>Phlebotomus</taxon>
    </lineage>
</organism>
<evidence type="ECO:0000313" key="3">
    <source>
        <dbReference type="EnsemblMetazoa" id="PPAI010765-PA"/>
    </source>
</evidence>
<dbReference type="PANTHER" id="PTHR45694">
    <property type="entry name" value="GLUTAREDOXIN 2"/>
    <property type="match status" value="1"/>
</dbReference>
<accession>A0A1B0DQH4</accession>
<dbReference type="InterPro" id="IPR011767">
    <property type="entry name" value="GLR_AS"/>
</dbReference>
<dbReference type="PROSITE" id="PS00195">
    <property type="entry name" value="GLUTAREDOXIN_1"/>
    <property type="match status" value="1"/>
</dbReference>
<sequence>MGIFSSKEPVDMSGPVAQFVRETIASDKVVIFSKTYCPYCSMAKEVSVFGVFLGFPDHKFYWKFFQQFRKLSQDFTAIELESREDGSEIQDVLGEITGARTVPRVFVKGEFIGGGTDVKKLYNDGSLKKMLE</sequence>
<protein>
    <recommendedName>
        <fullName evidence="2">Glutaredoxin domain-containing protein</fullName>
    </recommendedName>
</protein>
<dbReference type="PANTHER" id="PTHR45694:SF5">
    <property type="entry name" value="GLUTAREDOXIN 2"/>
    <property type="match status" value="1"/>
</dbReference>
<keyword evidence="4" id="KW-1185">Reference proteome</keyword>
<dbReference type="GO" id="GO:0034599">
    <property type="term" value="P:cellular response to oxidative stress"/>
    <property type="evidence" value="ECO:0007669"/>
    <property type="project" value="TreeGrafter"/>
</dbReference>
<dbReference type="PROSITE" id="PS51354">
    <property type="entry name" value="GLUTAREDOXIN_2"/>
    <property type="match status" value="1"/>
</dbReference>
<dbReference type="InterPro" id="IPR036249">
    <property type="entry name" value="Thioredoxin-like_sf"/>
</dbReference>
<dbReference type="Proteomes" id="UP000092462">
    <property type="component" value="Unassembled WGS sequence"/>
</dbReference>
<dbReference type="SUPFAM" id="SSF52833">
    <property type="entry name" value="Thioredoxin-like"/>
    <property type="match status" value="1"/>
</dbReference>
<dbReference type="VEuPathDB" id="VectorBase:PPAI010765"/>
<dbReference type="Gene3D" id="3.40.30.10">
    <property type="entry name" value="Glutaredoxin"/>
    <property type="match status" value="1"/>
</dbReference>
<dbReference type="GO" id="GO:0015038">
    <property type="term" value="F:glutathione disulfide oxidoreductase activity"/>
    <property type="evidence" value="ECO:0007669"/>
    <property type="project" value="TreeGrafter"/>
</dbReference>
<dbReference type="InterPro" id="IPR002109">
    <property type="entry name" value="Glutaredoxin"/>
</dbReference>
<comment type="function">
    <text evidence="1">Has a glutathione-disulfide oxidoreductase activity in the presence of NADPH and glutathione reductase. Reduces low molecular weight disulfides and proteins.</text>
</comment>
<evidence type="ECO:0000259" key="2">
    <source>
        <dbReference type="Pfam" id="PF00462"/>
    </source>
</evidence>